<accession>A0A6A5HVJ7</accession>
<dbReference type="EMBL" id="WUAV01000001">
    <property type="protein sequence ID" value="KAF1771695.1"/>
    <property type="molecule type" value="Genomic_DNA"/>
</dbReference>
<protein>
    <submittedName>
        <fullName evidence="6">Uncharacterized protein</fullName>
    </submittedName>
</protein>
<dbReference type="GeneID" id="78773643"/>
<keyword evidence="4" id="KW-0472">Membrane</keyword>
<dbReference type="PANTHER" id="PTHR46671">
    <property type="entry name" value="PROTEIN CBG11221"/>
    <property type="match status" value="1"/>
</dbReference>
<dbReference type="KEGG" id="crq:GCK72_003522"/>
<keyword evidence="5" id="KW-0325">Glycoprotein</keyword>
<reference evidence="6 7" key="1">
    <citation type="submission" date="2019-12" db="EMBL/GenBank/DDBJ databases">
        <title>Chromosome-level assembly of the Caenorhabditis remanei genome.</title>
        <authorList>
            <person name="Teterina A.A."/>
            <person name="Willis J.H."/>
            <person name="Phillips P.C."/>
        </authorList>
    </citation>
    <scope>NUCLEOTIDE SEQUENCE [LARGE SCALE GENOMIC DNA]</scope>
    <source>
        <strain evidence="6 7">PX506</strain>
        <tissue evidence="6">Whole organism</tissue>
    </source>
</reference>
<dbReference type="GO" id="GO:0016757">
    <property type="term" value="F:glycosyltransferase activity"/>
    <property type="evidence" value="ECO:0007669"/>
    <property type="project" value="UniProtKB-KW"/>
</dbReference>
<evidence type="ECO:0000256" key="3">
    <source>
        <dbReference type="ARBA" id="ARBA00022679"/>
    </source>
</evidence>
<keyword evidence="2" id="KW-0328">Glycosyltransferase</keyword>
<dbReference type="CTD" id="78773643"/>
<evidence type="ECO:0000313" key="7">
    <source>
        <dbReference type="Proteomes" id="UP000483820"/>
    </source>
</evidence>
<dbReference type="InterPro" id="IPR003406">
    <property type="entry name" value="Glyco_trans_14"/>
</dbReference>
<dbReference type="AlphaFoldDB" id="A0A6A5HVJ7"/>
<sequence>MDSAGHNQNLAHTKCMEALLQFPGWGYLITLQNHDLLTKSVYELDRVFELLGGANDMQAGPENLSFRVKELKWDPLTLKLFRDESSVPGEVLHSSLTISSGGIEASLTRAAVRWLIETVDLSVFINQRNKSNYGGDEQFIATFQVNGQLGMPGHFTTECMERGIKVEQVTRSMTSRHDACLYGVEDLQPIGELPFLVWNKAYPKFDWAIIDCTAELLFNRTFLGQEDLLDEEYYSNLIMVDYNKHHREPGFSLNCSWSKKARSYEDYL</sequence>
<dbReference type="PANTHER" id="PTHR46671:SF7">
    <property type="entry name" value="CORE-2_I-BRANCHING ENZYME"/>
    <property type="match status" value="1"/>
</dbReference>
<name>A0A6A5HVJ7_CAERE</name>
<organism evidence="6 7">
    <name type="scientific">Caenorhabditis remanei</name>
    <name type="common">Caenorhabditis vulgaris</name>
    <dbReference type="NCBI Taxonomy" id="31234"/>
    <lineage>
        <taxon>Eukaryota</taxon>
        <taxon>Metazoa</taxon>
        <taxon>Ecdysozoa</taxon>
        <taxon>Nematoda</taxon>
        <taxon>Chromadorea</taxon>
        <taxon>Rhabditida</taxon>
        <taxon>Rhabditina</taxon>
        <taxon>Rhabditomorpha</taxon>
        <taxon>Rhabditoidea</taxon>
        <taxon>Rhabditidae</taxon>
        <taxon>Peloderinae</taxon>
        <taxon>Caenorhabditis</taxon>
    </lineage>
</organism>
<evidence type="ECO:0000256" key="2">
    <source>
        <dbReference type="ARBA" id="ARBA00022676"/>
    </source>
</evidence>
<evidence type="ECO:0000256" key="1">
    <source>
        <dbReference type="ARBA" id="ARBA00004606"/>
    </source>
</evidence>
<comment type="caution">
    <text evidence="6">The sequence shown here is derived from an EMBL/GenBank/DDBJ whole genome shotgun (WGS) entry which is preliminary data.</text>
</comment>
<comment type="subcellular location">
    <subcellularLocation>
        <location evidence="1">Membrane</location>
        <topology evidence="1">Single-pass type II membrane protein</topology>
    </subcellularLocation>
</comment>
<dbReference type="Pfam" id="PF02485">
    <property type="entry name" value="Branch"/>
    <property type="match status" value="1"/>
</dbReference>
<keyword evidence="3" id="KW-0808">Transferase</keyword>
<dbReference type="Proteomes" id="UP000483820">
    <property type="component" value="Chromosome I"/>
</dbReference>
<dbReference type="GO" id="GO:0016020">
    <property type="term" value="C:membrane"/>
    <property type="evidence" value="ECO:0007669"/>
    <property type="project" value="UniProtKB-SubCell"/>
</dbReference>
<evidence type="ECO:0000256" key="4">
    <source>
        <dbReference type="ARBA" id="ARBA00023136"/>
    </source>
</evidence>
<evidence type="ECO:0000313" key="6">
    <source>
        <dbReference type="EMBL" id="KAF1771695.1"/>
    </source>
</evidence>
<dbReference type="RefSeq" id="XP_053592750.1">
    <property type="nucleotide sequence ID" value="XM_053724105.1"/>
</dbReference>
<gene>
    <name evidence="6" type="ORF">GCK72_003522</name>
</gene>
<evidence type="ECO:0000256" key="5">
    <source>
        <dbReference type="ARBA" id="ARBA00023180"/>
    </source>
</evidence>
<proteinExistence type="predicted"/>